<accession>A0A8H4W8V0</accession>
<organism evidence="1 2">
    <name type="scientific">Cudoniella acicularis</name>
    <dbReference type="NCBI Taxonomy" id="354080"/>
    <lineage>
        <taxon>Eukaryota</taxon>
        <taxon>Fungi</taxon>
        <taxon>Dikarya</taxon>
        <taxon>Ascomycota</taxon>
        <taxon>Pezizomycotina</taxon>
        <taxon>Leotiomycetes</taxon>
        <taxon>Helotiales</taxon>
        <taxon>Tricladiaceae</taxon>
        <taxon>Cudoniella</taxon>
    </lineage>
</organism>
<protein>
    <submittedName>
        <fullName evidence="1">Uncharacterized protein</fullName>
    </submittedName>
</protein>
<gene>
    <name evidence="1" type="ORF">G7Y89_g2960</name>
</gene>
<proteinExistence type="predicted"/>
<dbReference type="OrthoDB" id="3561275at2759"/>
<dbReference type="EMBL" id="JAAMPI010000139">
    <property type="protein sequence ID" value="KAF4635129.1"/>
    <property type="molecule type" value="Genomic_DNA"/>
</dbReference>
<evidence type="ECO:0000313" key="2">
    <source>
        <dbReference type="Proteomes" id="UP000566819"/>
    </source>
</evidence>
<comment type="caution">
    <text evidence="1">The sequence shown here is derived from an EMBL/GenBank/DDBJ whole genome shotgun (WGS) entry which is preliminary data.</text>
</comment>
<reference evidence="1 2" key="1">
    <citation type="submission" date="2020-03" db="EMBL/GenBank/DDBJ databases">
        <title>Draft Genome Sequence of Cudoniella acicularis.</title>
        <authorList>
            <person name="Buettner E."/>
            <person name="Kellner H."/>
        </authorList>
    </citation>
    <scope>NUCLEOTIDE SEQUENCE [LARGE SCALE GENOMIC DNA]</scope>
    <source>
        <strain evidence="1 2">DSM 108380</strain>
    </source>
</reference>
<dbReference type="Proteomes" id="UP000566819">
    <property type="component" value="Unassembled WGS sequence"/>
</dbReference>
<evidence type="ECO:0000313" key="1">
    <source>
        <dbReference type="EMBL" id="KAF4635129.1"/>
    </source>
</evidence>
<keyword evidence="2" id="KW-1185">Reference proteome</keyword>
<sequence length="248" mass="28137">MATMTNQPLCGKGFRAFPPEIRLMVFRACLENTFHGKIPELIKALRGDPNLYAEAMTVFYKTNTFSLRKQNDWSFGDMEDAAIKTIKSLRVDSTCGLFIPKHLVDNLFNRGRRGVFKFEKFFLNIIGGDTFALGVSAQRRLAREGLKGKEVEEVDFCFDILDLNSYLKTATIRISGLETIYGSDEDFLSGLAGLMAEANYYCLLACCSVKAGHLPVINTVSTDGTTEFLWRRFQKIWLKKEKPRHLTM</sequence>
<dbReference type="AlphaFoldDB" id="A0A8H4W8V0"/>
<name>A0A8H4W8V0_9HELO</name>